<evidence type="ECO:0000313" key="1">
    <source>
        <dbReference type="EMBL" id="PAD72828.1"/>
    </source>
</evidence>
<dbReference type="AlphaFoldDB" id="A0A268EI64"/>
<evidence type="ECO:0000313" key="2">
    <source>
        <dbReference type="Proteomes" id="UP000215596"/>
    </source>
</evidence>
<gene>
    <name evidence="1" type="ORF">CHH67_21205</name>
</gene>
<comment type="caution">
    <text evidence="1">The sequence shown here is derived from an EMBL/GenBank/DDBJ whole genome shotgun (WGS) entry which is preliminary data.</text>
</comment>
<proteinExistence type="predicted"/>
<accession>A0A268EI64</accession>
<dbReference type="Proteomes" id="UP000215596">
    <property type="component" value="Unassembled WGS sequence"/>
</dbReference>
<dbReference type="EMBL" id="NPBY01000074">
    <property type="protein sequence ID" value="PAD72828.1"/>
    <property type="molecule type" value="Genomic_DNA"/>
</dbReference>
<name>A0A268EI64_9BACL</name>
<organism evidence="1 2">
    <name type="scientific">Paenibacillus campinasensis</name>
    <dbReference type="NCBI Taxonomy" id="66347"/>
    <lineage>
        <taxon>Bacteria</taxon>
        <taxon>Bacillati</taxon>
        <taxon>Bacillota</taxon>
        <taxon>Bacilli</taxon>
        <taxon>Bacillales</taxon>
        <taxon>Paenibacillaceae</taxon>
        <taxon>Paenibacillus</taxon>
    </lineage>
</organism>
<reference evidence="1 2" key="1">
    <citation type="submission" date="2017-07" db="EMBL/GenBank/DDBJ databases">
        <title>Isolation and whole genome analysis of endospore-forming bacteria from heroin.</title>
        <authorList>
            <person name="Kalinowski J."/>
            <person name="Ahrens B."/>
            <person name="Al-Dilaimi A."/>
            <person name="Winkler A."/>
            <person name="Wibberg D."/>
            <person name="Schleenbecker U."/>
            <person name="Ruckert C."/>
            <person name="Wolfel R."/>
            <person name="Grass G."/>
        </authorList>
    </citation>
    <scope>NUCLEOTIDE SEQUENCE [LARGE SCALE GENOMIC DNA]</scope>
    <source>
        <strain evidence="1 2">7537-G1</strain>
    </source>
</reference>
<dbReference type="RefSeq" id="WP_095267378.1">
    <property type="nucleotide sequence ID" value="NZ_NPBY01000074.1"/>
</dbReference>
<sequence>MKKQEHLFKNFCKDFEKLSGFSFHEDRIQRLSTGDSFVLCYDAVFRGESNIKTFVNIFMHADGKIKWRATCEEALEEIYALHELYFQEGAKGAA</sequence>
<protein>
    <submittedName>
        <fullName evidence="1">Uncharacterized protein</fullName>
    </submittedName>
</protein>